<evidence type="ECO:0000313" key="7">
    <source>
        <dbReference type="Proteomes" id="UP000012073"/>
    </source>
</evidence>
<reference evidence="7" key="1">
    <citation type="journal article" date="2013" name="Proc. Natl. Acad. Sci. U.S.A.">
        <title>Genome structure and metabolic features in the red seaweed Chondrus crispus shed light on evolution of the Archaeplastida.</title>
        <authorList>
            <person name="Collen J."/>
            <person name="Porcel B."/>
            <person name="Carre W."/>
            <person name="Ball S.G."/>
            <person name="Chaparro C."/>
            <person name="Tonon T."/>
            <person name="Barbeyron T."/>
            <person name="Michel G."/>
            <person name="Noel B."/>
            <person name="Valentin K."/>
            <person name="Elias M."/>
            <person name="Artiguenave F."/>
            <person name="Arun A."/>
            <person name="Aury J.M."/>
            <person name="Barbosa-Neto J.F."/>
            <person name="Bothwell J.H."/>
            <person name="Bouget F.Y."/>
            <person name="Brillet L."/>
            <person name="Cabello-Hurtado F."/>
            <person name="Capella-Gutierrez S."/>
            <person name="Charrier B."/>
            <person name="Cladiere L."/>
            <person name="Cock J.M."/>
            <person name="Coelho S.M."/>
            <person name="Colleoni C."/>
            <person name="Czjzek M."/>
            <person name="Da Silva C."/>
            <person name="Delage L."/>
            <person name="Denoeud F."/>
            <person name="Deschamps P."/>
            <person name="Dittami S.M."/>
            <person name="Gabaldon T."/>
            <person name="Gachon C.M."/>
            <person name="Groisillier A."/>
            <person name="Herve C."/>
            <person name="Jabbari K."/>
            <person name="Katinka M."/>
            <person name="Kloareg B."/>
            <person name="Kowalczyk N."/>
            <person name="Labadie K."/>
            <person name="Leblanc C."/>
            <person name="Lopez P.J."/>
            <person name="McLachlan D.H."/>
            <person name="Meslet-Cladiere L."/>
            <person name="Moustafa A."/>
            <person name="Nehr Z."/>
            <person name="Nyvall Collen P."/>
            <person name="Panaud O."/>
            <person name="Partensky F."/>
            <person name="Poulain J."/>
            <person name="Rensing S.A."/>
            <person name="Rousvoal S."/>
            <person name="Samson G."/>
            <person name="Symeonidi A."/>
            <person name="Weissenbach J."/>
            <person name="Zambounis A."/>
            <person name="Wincker P."/>
            <person name="Boyen C."/>
        </authorList>
    </citation>
    <scope>NUCLEOTIDE SEQUENCE [LARGE SCALE GENOMIC DNA]</scope>
    <source>
        <strain evidence="7">cv. Stackhouse</strain>
    </source>
</reference>
<keyword evidence="3" id="KW-0067">ATP-binding</keyword>
<dbReference type="PhylomeDB" id="R7QNF4"/>
<dbReference type="InterPro" id="IPR045076">
    <property type="entry name" value="MutS"/>
</dbReference>
<dbReference type="InterPro" id="IPR027417">
    <property type="entry name" value="P-loop_NTPase"/>
</dbReference>
<evidence type="ECO:0000256" key="1">
    <source>
        <dbReference type="ARBA" id="ARBA00006271"/>
    </source>
</evidence>
<evidence type="ECO:0000259" key="5">
    <source>
        <dbReference type="SMART" id="SM00534"/>
    </source>
</evidence>
<keyword evidence="7" id="KW-1185">Reference proteome</keyword>
<keyword evidence="2" id="KW-0547">Nucleotide-binding</keyword>
<dbReference type="PANTHER" id="PTHR11361:SF20">
    <property type="entry name" value="MUTS PROTEIN HOMOLOG 5"/>
    <property type="match status" value="1"/>
</dbReference>
<proteinExistence type="inferred from homology"/>
<comment type="similarity">
    <text evidence="1">Belongs to the DNA mismatch repair MutS family.</text>
</comment>
<dbReference type="RefSeq" id="XP_005719234.1">
    <property type="nucleotide sequence ID" value="XM_005719177.1"/>
</dbReference>
<dbReference type="OMA" id="NPRIRNC"/>
<dbReference type="EMBL" id="HG002022">
    <property type="protein sequence ID" value="CDF39323.1"/>
    <property type="molecule type" value="Genomic_DNA"/>
</dbReference>
<dbReference type="Pfam" id="PF00488">
    <property type="entry name" value="MutS_V"/>
    <property type="match status" value="1"/>
</dbReference>
<dbReference type="GeneID" id="17326951"/>
<name>R7QNF4_CHOCR</name>
<accession>R7QNF4</accession>
<dbReference type="Gene3D" id="3.40.50.300">
    <property type="entry name" value="P-loop containing nucleotide triphosphate hydrolases"/>
    <property type="match status" value="1"/>
</dbReference>
<keyword evidence="4" id="KW-0238">DNA-binding</keyword>
<dbReference type="SMART" id="SM00534">
    <property type="entry name" value="MUTSac"/>
    <property type="match status" value="1"/>
</dbReference>
<dbReference type="InterPro" id="IPR000432">
    <property type="entry name" value="DNA_mismatch_repair_MutS_C"/>
</dbReference>
<gene>
    <name evidence="6" type="ORF">CHC_T00006611001</name>
</gene>
<dbReference type="GO" id="GO:0005634">
    <property type="term" value="C:nucleus"/>
    <property type="evidence" value="ECO:0007669"/>
    <property type="project" value="TreeGrafter"/>
</dbReference>
<dbReference type="GO" id="GO:0140664">
    <property type="term" value="F:ATP-dependent DNA damage sensor activity"/>
    <property type="evidence" value="ECO:0007669"/>
    <property type="project" value="InterPro"/>
</dbReference>
<evidence type="ECO:0000256" key="4">
    <source>
        <dbReference type="ARBA" id="ARBA00023125"/>
    </source>
</evidence>
<organism evidence="6 7">
    <name type="scientific">Chondrus crispus</name>
    <name type="common">Carrageen Irish moss</name>
    <name type="synonym">Polymorpha crispa</name>
    <dbReference type="NCBI Taxonomy" id="2769"/>
    <lineage>
        <taxon>Eukaryota</taxon>
        <taxon>Rhodophyta</taxon>
        <taxon>Florideophyceae</taxon>
        <taxon>Rhodymeniophycidae</taxon>
        <taxon>Gigartinales</taxon>
        <taxon>Gigartinaceae</taxon>
        <taxon>Chondrus</taxon>
    </lineage>
</organism>
<dbReference type="PANTHER" id="PTHR11361">
    <property type="entry name" value="DNA MISMATCH REPAIR PROTEIN MUTS FAMILY MEMBER"/>
    <property type="match status" value="1"/>
</dbReference>
<dbReference type="STRING" id="2769.R7QNF4"/>
<evidence type="ECO:0000256" key="3">
    <source>
        <dbReference type="ARBA" id="ARBA00022840"/>
    </source>
</evidence>
<dbReference type="KEGG" id="ccp:CHC_T00006611001"/>
<dbReference type="GO" id="GO:0005524">
    <property type="term" value="F:ATP binding"/>
    <property type="evidence" value="ECO:0007669"/>
    <property type="project" value="UniProtKB-KW"/>
</dbReference>
<dbReference type="GO" id="GO:0006298">
    <property type="term" value="P:mismatch repair"/>
    <property type="evidence" value="ECO:0007669"/>
    <property type="project" value="InterPro"/>
</dbReference>
<dbReference type="AlphaFoldDB" id="R7QNF4"/>
<feature type="domain" description="DNA mismatch repair proteins mutS family" evidence="5">
    <location>
        <begin position="10"/>
        <end position="254"/>
    </location>
</feature>
<dbReference type="GO" id="GO:0051026">
    <property type="term" value="P:chiasma assembly"/>
    <property type="evidence" value="ECO:0007669"/>
    <property type="project" value="TreeGrafter"/>
</dbReference>
<dbReference type="Gramene" id="CDF39323">
    <property type="protein sequence ID" value="CDF39323"/>
    <property type="gene ID" value="CHC_T00006611001"/>
</dbReference>
<evidence type="ECO:0000256" key="2">
    <source>
        <dbReference type="ARBA" id="ARBA00022741"/>
    </source>
</evidence>
<dbReference type="OrthoDB" id="29596at2759"/>
<protein>
    <recommendedName>
        <fullName evidence="5">DNA mismatch repair proteins mutS family domain-containing protein</fullName>
    </recommendedName>
</protein>
<evidence type="ECO:0000313" key="6">
    <source>
        <dbReference type="EMBL" id="CDF39323.1"/>
    </source>
</evidence>
<dbReference type="GO" id="GO:0030983">
    <property type="term" value="F:mismatched DNA binding"/>
    <property type="evidence" value="ECO:0007669"/>
    <property type="project" value="InterPro"/>
</dbReference>
<sequence length="295" mass="32295">MLTMYFLFSMHVSVLRRPNYSGKSIYLTQVALIVIMAQIGSFVPAKRTVMVLVECIRSRISSFESISHGHSSFFIDASQVAQMLAPKKSGRGLYLLDEFGKGTLEADGMALLVAALRELLARPVADAPLCLCTTHFVEILKDPCLPVSDPRLSMFSMEVMTKPNTNLARRSKRPKLLSARDSVSVGTRLSRLVSRVPSEAADQGESDGREQVHSVVRTYRLLPGSVCQESRALQCALEAGVPRFILQRAAHVHSAISGNSVIAHAVATSENNPRIRNCADAVRKLMSIDPSDSLK</sequence>
<dbReference type="SUPFAM" id="SSF52540">
    <property type="entry name" value="P-loop containing nucleoside triphosphate hydrolases"/>
    <property type="match status" value="1"/>
</dbReference>
<dbReference type="Proteomes" id="UP000012073">
    <property type="component" value="Unassembled WGS sequence"/>
</dbReference>